<dbReference type="PANTHER" id="PTHR10721">
    <property type="entry name" value="MITOCHONDRIAL IMPORT INNER MEMBRANE TRANSLOCASE SUBUNIT TIM44"/>
    <property type="match status" value="1"/>
</dbReference>
<protein>
    <submittedName>
        <fullName evidence="2">Mitochondrial import inner membrane translocase subunit TIM44</fullName>
    </submittedName>
</protein>
<name>V8N543_OPHHA</name>
<comment type="caution">
    <text evidence="2">The sequence shown here is derived from an EMBL/GenBank/DDBJ whole genome shotgun (WGS) entry which is preliminary data.</text>
</comment>
<keyword evidence="3" id="KW-1185">Reference proteome</keyword>
<gene>
    <name evidence="2" type="primary">Timm44</name>
    <name evidence="2" type="ORF">L345_16875</name>
</gene>
<sequence>MESVRKEIDESVLGQTGPYRRPERLRKRTESAGERLKDERIFEANEAGGPYSFFQGYLSVFLGFFEMKMKYDESDNALIRASRVMTDKVTDFIGLDPEELNPYAAWRLLDISASSTEQIL</sequence>
<reference evidence="2 3" key="1">
    <citation type="journal article" date="2013" name="Proc. Natl. Acad. Sci. U.S.A.">
        <title>The king cobra genome reveals dynamic gene evolution and adaptation in the snake venom system.</title>
        <authorList>
            <person name="Vonk F.J."/>
            <person name="Casewell N.R."/>
            <person name="Henkel C.V."/>
            <person name="Heimberg A.M."/>
            <person name="Jansen H.J."/>
            <person name="McCleary R.J."/>
            <person name="Kerkkamp H.M."/>
            <person name="Vos R.A."/>
            <person name="Guerreiro I."/>
            <person name="Calvete J.J."/>
            <person name="Wuster W."/>
            <person name="Woods A.E."/>
            <person name="Logan J.M."/>
            <person name="Harrison R.A."/>
            <person name="Castoe T.A."/>
            <person name="de Koning A.P."/>
            <person name="Pollock D.D."/>
            <person name="Yandell M."/>
            <person name="Calderon D."/>
            <person name="Renjifo C."/>
            <person name="Currier R.B."/>
            <person name="Salgado D."/>
            <person name="Pla D."/>
            <person name="Sanz L."/>
            <person name="Hyder A.S."/>
            <person name="Ribeiro J.M."/>
            <person name="Arntzen J.W."/>
            <person name="van den Thillart G.E."/>
            <person name="Boetzer M."/>
            <person name="Pirovano W."/>
            <person name="Dirks R.P."/>
            <person name="Spaink H.P."/>
            <person name="Duboule D."/>
            <person name="McGlinn E."/>
            <person name="Kini R.M."/>
            <person name="Richardson M.K."/>
        </authorList>
    </citation>
    <scope>NUCLEOTIDE SEQUENCE</scope>
    <source>
        <tissue evidence="2">Blood</tissue>
    </source>
</reference>
<evidence type="ECO:0000313" key="2">
    <source>
        <dbReference type="EMBL" id="ETE57409.1"/>
    </source>
</evidence>
<feature type="region of interest" description="Disordered" evidence="1">
    <location>
        <begin position="1"/>
        <end position="32"/>
    </location>
</feature>
<dbReference type="InterPro" id="IPR039544">
    <property type="entry name" value="Tim44-like"/>
</dbReference>
<dbReference type="GO" id="GO:0030150">
    <property type="term" value="P:protein import into mitochondrial matrix"/>
    <property type="evidence" value="ECO:0007669"/>
    <property type="project" value="TreeGrafter"/>
</dbReference>
<dbReference type="GO" id="GO:0051087">
    <property type="term" value="F:protein-folding chaperone binding"/>
    <property type="evidence" value="ECO:0007669"/>
    <property type="project" value="TreeGrafter"/>
</dbReference>
<dbReference type="Proteomes" id="UP000018936">
    <property type="component" value="Unassembled WGS sequence"/>
</dbReference>
<accession>V8N543</accession>
<evidence type="ECO:0000256" key="1">
    <source>
        <dbReference type="SAM" id="MobiDB-lite"/>
    </source>
</evidence>
<proteinExistence type="predicted"/>
<evidence type="ECO:0000313" key="3">
    <source>
        <dbReference type="Proteomes" id="UP000018936"/>
    </source>
</evidence>
<dbReference type="PANTHER" id="PTHR10721:SF1">
    <property type="entry name" value="MITOCHONDRIAL IMPORT INNER MEMBRANE TRANSLOCASE SUBUNIT TIM44"/>
    <property type="match status" value="1"/>
</dbReference>
<dbReference type="EMBL" id="AZIM01008522">
    <property type="protein sequence ID" value="ETE57409.1"/>
    <property type="molecule type" value="Genomic_DNA"/>
</dbReference>
<organism evidence="2 3">
    <name type="scientific">Ophiophagus hannah</name>
    <name type="common">King cobra</name>
    <name type="synonym">Naja hannah</name>
    <dbReference type="NCBI Taxonomy" id="8665"/>
    <lineage>
        <taxon>Eukaryota</taxon>
        <taxon>Metazoa</taxon>
        <taxon>Chordata</taxon>
        <taxon>Craniata</taxon>
        <taxon>Vertebrata</taxon>
        <taxon>Euteleostomi</taxon>
        <taxon>Lepidosauria</taxon>
        <taxon>Squamata</taxon>
        <taxon>Bifurcata</taxon>
        <taxon>Unidentata</taxon>
        <taxon>Episquamata</taxon>
        <taxon>Toxicofera</taxon>
        <taxon>Serpentes</taxon>
        <taxon>Colubroidea</taxon>
        <taxon>Elapidae</taxon>
        <taxon>Elapinae</taxon>
        <taxon>Ophiophagus</taxon>
    </lineage>
</organism>
<dbReference type="AlphaFoldDB" id="V8N543"/>
<dbReference type="OrthoDB" id="10265990at2759"/>
<dbReference type="GO" id="GO:0005743">
    <property type="term" value="C:mitochondrial inner membrane"/>
    <property type="evidence" value="ECO:0007669"/>
    <property type="project" value="TreeGrafter"/>
</dbReference>